<sequence length="322" mass="36897">MSTLPYQVMDLRDATCEALCQCSKLLEDSDDPWLVVEVFEKLREWLRRDFAHVQKLLDPVLEVRALQALRRFGTQNLEVARLGLGVIAGFCQRNDNNTEFMATAGFVEELVKLMDLHREDGTVQDNACVAVWRLAERHSHGAERVVETDGLRRVLTAMKDHRRNSFVQVNALLALEKLGLKGVVPTDGFHHAAHEAMKFHPRNLQVRRAALRVKNLEPRRVEHESEMIPSSCSLPMKADALSRWLLSMDSYGFLMEYHARLRQYQTPAEVAGKYIRNGRLLNSLFVDLGVRKLGHRRLFERWSLGYPKILPDSRTTPENGMG</sequence>
<dbReference type="Proteomes" id="UP000186817">
    <property type="component" value="Unassembled WGS sequence"/>
</dbReference>
<proteinExistence type="predicted"/>
<evidence type="ECO:0000313" key="2">
    <source>
        <dbReference type="Proteomes" id="UP000186817"/>
    </source>
</evidence>
<dbReference type="InterPro" id="IPR011989">
    <property type="entry name" value="ARM-like"/>
</dbReference>
<accession>A0A1Q9CH83</accession>
<dbReference type="OrthoDB" id="412606at2759"/>
<evidence type="ECO:0000313" key="1">
    <source>
        <dbReference type="EMBL" id="OLP82280.1"/>
    </source>
</evidence>
<dbReference type="AlphaFoldDB" id="A0A1Q9CH83"/>
<keyword evidence="2" id="KW-1185">Reference proteome</keyword>
<reference evidence="1 2" key="1">
    <citation type="submission" date="2016-02" db="EMBL/GenBank/DDBJ databases">
        <title>Genome analysis of coral dinoflagellate symbionts highlights evolutionary adaptations to a symbiotic lifestyle.</title>
        <authorList>
            <person name="Aranda M."/>
            <person name="Li Y."/>
            <person name="Liew Y.J."/>
            <person name="Baumgarten S."/>
            <person name="Simakov O."/>
            <person name="Wilson M."/>
            <person name="Piel J."/>
            <person name="Ashoor H."/>
            <person name="Bougouffa S."/>
            <person name="Bajic V.B."/>
            <person name="Ryu T."/>
            <person name="Ravasi T."/>
            <person name="Bayer T."/>
            <person name="Micklem G."/>
            <person name="Kim H."/>
            <person name="Bhak J."/>
            <person name="Lajeunesse T.C."/>
            <person name="Voolstra C.R."/>
        </authorList>
    </citation>
    <scope>NUCLEOTIDE SEQUENCE [LARGE SCALE GENOMIC DNA]</scope>
    <source>
        <strain evidence="1 2">CCMP2467</strain>
    </source>
</reference>
<name>A0A1Q9CH83_SYMMI</name>
<protein>
    <submittedName>
        <fullName evidence="1">Uncharacterized protein</fullName>
    </submittedName>
</protein>
<dbReference type="Gene3D" id="1.25.10.10">
    <property type="entry name" value="Leucine-rich Repeat Variant"/>
    <property type="match status" value="1"/>
</dbReference>
<dbReference type="OMA" id="LMEYHAR"/>
<gene>
    <name evidence="1" type="ORF">AK812_SmicGene37062</name>
</gene>
<dbReference type="InterPro" id="IPR016024">
    <property type="entry name" value="ARM-type_fold"/>
</dbReference>
<dbReference type="EMBL" id="LSRX01001208">
    <property type="protein sequence ID" value="OLP82280.1"/>
    <property type="molecule type" value="Genomic_DNA"/>
</dbReference>
<organism evidence="1 2">
    <name type="scientific">Symbiodinium microadriaticum</name>
    <name type="common">Dinoflagellate</name>
    <name type="synonym">Zooxanthella microadriatica</name>
    <dbReference type="NCBI Taxonomy" id="2951"/>
    <lineage>
        <taxon>Eukaryota</taxon>
        <taxon>Sar</taxon>
        <taxon>Alveolata</taxon>
        <taxon>Dinophyceae</taxon>
        <taxon>Suessiales</taxon>
        <taxon>Symbiodiniaceae</taxon>
        <taxon>Symbiodinium</taxon>
    </lineage>
</organism>
<dbReference type="SUPFAM" id="SSF48371">
    <property type="entry name" value="ARM repeat"/>
    <property type="match status" value="1"/>
</dbReference>
<comment type="caution">
    <text evidence="1">The sequence shown here is derived from an EMBL/GenBank/DDBJ whole genome shotgun (WGS) entry which is preliminary data.</text>
</comment>